<name>A0AB73ADD9_ENTFC</name>
<dbReference type="AlphaFoldDB" id="A0AB73ADD9"/>
<comment type="caution">
    <text evidence="1">The sequence shown here is derived from an EMBL/GenBank/DDBJ whole genome shotgun (WGS) entry which is preliminary data.</text>
</comment>
<dbReference type="RefSeq" id="WP_002319993.1">
    <property type="nucleotide sequence ID" value="NZ_KE351961.1"/>
</dbReference>
<proteinExistence type="predicted"/>
<sequence length="57" mass="6529">MSKLLSLIAGPNRQFAVNQTLPLKQWLFGIIGTKLDKKAKKFVVEKQLYSNPQLKEK</sequence>
<gene>
    <name evidence="1" type="ORF">D356_00085</name>
</gene>
<protein>
    <submittedName>
        <fullName evidence="1">Uncharacterized protein</fullName>
    </submittedName>
</protein>
<evidence type="ECO:0000313" key="1">
    <source>
        <dbReference type="EMBL" id="EPI16505.1"/>
    </source>
</evidence>
<organism evidence="1 2">
    <name type="scientific">Enterococcus faecium SD2A-2</name>
    <dbReference type="NCBI Taxonomy" id="1244154"/>
    <lineage>
        <taxon>Bacteria</taxon>
        <taxon>Bacillati</taxon>
        <taxon>Bacillota</taxon>
        <taxon>Bacilli</taxon>
        <taxon>Lactobacillales</taxon>
        <taxon>Enterococcaceae</taxon>
        <taxon>Enterococcus</taxon>
    </lineage>
</organism>
<accession>A0AB73ADD9</accession>
<dbReference type="EMBL" id="ATIT01000011">
    <property type="protein sequence ID" value="EPI16505.1"/>
    <property type="molecule type" value="Genomic_DNA"/>
</dbReference>
<evidence type="ECO:0000313" key="2">
    <source>
        <dbReference type="Proteomes" id="UP000014622"/>
    </source>
</evidence>
<reference evidence="1 2" key="1">
    <citation type="submission" date="2013-06" db="EMBL/GenBank/DDBJ databases">
        <authorList>
            <person name="Weinstock G."/>
            <person name="Sodergren E."/>
            <person name="Lobos E.A."/>
            <person name="Fulton L."/>
            <person name="Fulton R."/>
            <person name="Courtney L."/>
            <person name="Fronick C."/>
            <person name="O'Laughlin M."/>
            <person name="Godfrey J."/>
            <person name="Wilson R.M."/>
            <person name="Miner T."/>
            <person name="Farmer C."/>
            <person name="Delehaunty K."/>
            <person name="Cordes M."/>
            <person name="Minx P."/>
            <person name="Tomlinson C."/>
            <person name="Chen J."/>
            <person name="Wollam A."/>
            <person name="Pepin K.H."/>
            <person name="Bhonagiri V."/>
            <person name="Zhang X."/>
            <person name="Warren W."/>
            <person name="Mitreva M."/>
            <person name="Mardis E.R."/>
            <person name="Wilson R.K."/>
        </authorList>
    </citation>
    <scope>NUCLEOTIDE SEQUENCE [LARGE SCALE GENOMIC DNA]</scope>
    <source>
        <strain evidence="1 2">SD2A-2</strain>
    </source>
</reference>
<dbReference type="Proteomes" id="UP000014622">
    <property type="component" value="Unassembled WGS sequence"/>
</dbReference>